<name>A0A345Y1E2_9ACTN</name>
<reference evidence="1 2" key="1">
    <citation type="submission" date="2018-07" db="EMBL/GenBank/DDBJ databases">
        <title>Draft genome of the type strain Streptomyces armeniacus ATCC 15676.</title>
        <authorList>
            <person name="Labana P."/>
            <person name="Gosse J.T."/>
            <person name="Boddy C.N."/>
        </authorList>
    </citation>
    <scope>NUCLEOTIDE SEQUENCE [LARGE SCALE GENOMIC DNA]</scope>
    <source>
        <strain evidence="1 2">ATCC 15676</strain>
    </source>
</reference>
<evidence type="ECO:0000313" key="1">
    <source>
        <dbReference type="EMBL" id="AXK37708.1"/>
    </source>
</evidence>
<evidence type="ECO:0000313" key="2">
    <source>
        <dbReference type="Proteomes" id="UP000254425"/>
    </source>
</evidence>
<keyword evidence="2" id="KW-1185">Reference proteome</keyword>
<dbReference type="KEGG" id="sarm:DVA86_27760"/>
<organism evidence="1 2">
    <name type="scientific">Streptomyces armeniacus</name>
    <dbReference type="NCBI Taxonomy" id="83291"/>
    <lineage>
        <taxon>Bacteria</taxon>
        <taxon>Bacillati</taxon>
        <taxon>Actinomycetota</taxon>
        <taxon>Actinomycetes</taxon>
        <taxon>Kitasatosporales</taxon>
        <taxon>Streptomycetaceae</taxon>
        <taxon>Streptomyces</taxon>
    </lineage>
</organism>
<dbReference type="EMBL" id="CP031320">
    <property type="protein sequence ID" value="AXK37708.1"/>
    <property type="molecule type" value="Genomic_DNA"/>
</dbReference>
<proteinExistence type="predicted"/>
<sequence>MPAEVVVQRAVTELRLPKPVPRTSPAEDFTQVVHVPTWMWVERDGWGPVSETAEVEGVRVTATAMPRKAVWQIGDGHSVVCRGPGTPWAEGFDAGASSPDCGHTYRRSSTAEPDGKFRAKVTVTWDVAWRGAGQAGTVPGMAMTAELRLAVDEVQAVVSA</sequence>
<gene>
    <name evidence="1" type="ORF">DVA86_27760</name>
</gene>
<accession>A0A345Y1E2</accession>
<protein>
    <submittedName>
        <fullName evidence="1">Uncharacterized protein</fullName>
    </submittedName>
</protein>
<dbReference type="AlphaFoldDB" id="A0A345Y1E2"/>
<dbReference type="Proteomes" id="UP000254425">
    <property type="component" value="Chromosome"/>
</dbReference>